<dbReference type="EMBL" id="JABBFW010000001">
    <property type="protein sequence ID" value="NML13428.1"/>
    <property type="molecule type" value="Genomic_DNA"/>
</dbReference>
<evidence type="ECO:0000313" key="3">
    <source>
        <dbReference type="Proteomes" id="UP000574067"/>
    </source>
</evidence>
<dbReference type="Proteomes" id="UP000574067">
    <property type="component" value="Unassembled WGS sequence"/>
</dbReference>
<reference evidence="2 3" key="1">
    <citation type="submission" date="2020-04" db="EMBL/GenBank/DDBJ databases">
        <title>Azohydromonas sp. isolated from soil.</title>
        <authorList>
            <person name="Dahal R.H."/>
        </authorList>
    </citation>
    <scope>NUCLEOTIDE SEQUENCE [LARGE SCALE GENOMIC DNA]</scope>
    <source>
        <strain evidence="2 3">G-1-1-14</strain>
    </source>
</reference>
<keyword evidence="1" id="KW-1133">Transmembrane helix</keyword>
<dbReference type="AlphaFoldDB" id="A0A848F313"/>
<comment type="caution">
    <text evidence="2">The sequence shown here is derived from an EMBL/GenBank/DDBJ whole genome shotgun (WGS) entry which is preliminary data.</text>
</comment>
<keyword evidence="1" id="KW-0812">Transmembrane</keyword>
<protein>
    <submittedName>
        <fullName evidence="2">Uncharacterized protein</fullName>
    </submittedName>
</protein>
<gene>
    <name evidence="2" type="ORF">HHL10_00350</name>
</gene>
<accession>A0A848F313</accession>
<evidence type="ECO:0000256" key="1">
    <source>
        <dbReference type="SAM" id="Phobius"/>
    </source>
</evidence>
<keyword evidence="1" id="KW-0472">Membrane</keyword>
<name>A0A848F313_9BURK</name>
<sequence>MTDLHANPRMHPFLKQKGYQAIAGDTRLSATEIEYLLTLQNSSQALKDFVLGRQYVDHLATAAGSQLVFKSKYRPVWRRRLLKTWYLFLYCVFYTLGFSPLLFPIFGISTPSKMPLTFIFTAALFFPAGFFMLKAGVRIARAEALVKNQHHHTQAVVLAHSPLQRGTTTS</sequence>
<feature type="transmembrane region" description="Helical" evidence="1">
    <location>
        <begin position="114"/>
        <end position="133"/>
    </location>
</feature>
<dbReference type="RefSeq" id="WP_169158361.1">
    <property type="nucleotide sequence ID" value="NZ_JABBFW010000001.1"/>
</dbReference>
<keyword evidence="3" id="KW-1185">Reference proteome</keyword>
<evidence type="ECO:0000313" key="2">
    <source>
        <dbReference type="EMBL" id="NML13428.1"/>
    </source>
</evidence>
<proteinExistence type="predicted"/>
<organism evidence="2 3">
    <name type="scientific">Azohydromonas caseinilytica</name>
    <dbReference type="NCBI Taxonomy" id="2728836"/>
    <lineage>
        <taxon>Bacteria</taxon>
        <taxon>Pseudomonadati</taxon>
        <taxon>Pseudomonadota</taxon>
        <taxon>Betaproteobacteria</taxon>
        <taxon>Burkholderiales</taxon>
        <taxon>Sphaerotilaceae</taxon>
        <taxon>Azohydromonas</taxon>
    </lineage>
</organism>
<feature type="transmembrane region" description="Helical" evidence="1">
    <location>
        <begin position="87"/>
        <end position="108"/>
    </location>
</feature>